<organism evidence="2 3">
    <name type="scientific">Lepraria neglecta</name>
    <dbReference type="NCBI Taxonomy" id="209136"/>
    <lineage>
        <taxon>Eukaryota</taxon>
        <taxon>Fungi</taxon>
        <taxon>Dikarya</taxon>
        <taxon>Ascomycota</taxon>
        <taxon>Pezizomycotina</taxon>
        <taxon>Lecanoromycetes</taxon>
        <taxon>OSLEUM clade</taxon>
        <taxon>Lecanoromycetidae</taxon>
        <taxon>Lecanorales</taxon>
        <taxon>Lecanorineae</taxon>
        <taxon>Stereocaulaceae</taxon>
        <taxon>Lepraria</taxon>
    </lineage>
</organism>
<evidence type="ECO:0000313" key="2">
    <source>
        <dbReference type="EMBL" id="KAK3172603.1"/>
    </source>
</evidence>
<reference evidence="2" key="1">
    <citation type="submission" date="2022-11" db="EMBL/GenBank/DDBJ databases">
        <title>Chromosomal genome sequence assembly and mating type (MAT) locus characterization of the leprose asexual lichenized fungus Lepraria neglecta (Nyl.) Erichsen.</title>
        <authorList>
            <person name="Allen J.L."/>
            <person name="Pfeffer B."/>
        </authorList>
    </citation>
    <scope>NUCLEOTIDE SEQUENCE</scope>
    <source>
        <strain evidence="2">Allen 5258</strain>
    </source>
</reference>
<dbReference type="AlphaFoldDB" id="A0AAE0DMM2"/>
<evidence type="ECO:0000313" key="3">
    <source>
        <dbReference type="Proteomes" id="UP001276659"/>
    </source>
</evidence>
<protein>
    <submittedName>
        <fullName evidence="2">Uncharacterized protein</fullName>
    </submittedName>
</protein>
<name>A0AAE0DMM2_9LECA</name>
<dbReference type="EMBL" id="JASNWA010000007">
    <property type="protein sequence ID" value="KAK3172603.1"/>
    <property type="molecule type" value="Genomic_DNA"/>
</dbReference>
<sequence length="146" mass="15795">MSGPIPVVVCGQQAVILKDVKERLLPEYEMIHGILHPSPGPSELPALLRGEKPNDPDNIGTKDYSKPPAAIMLNAGYEDDAVNEMHEACKGAAGGLGMPCLRFDELKPVDVPMGPEYGEVLVARVKDLMKKLAEEGKMGEDGVHFY</sequence>
<feature type="region of interest" description="Disordered" evidence="1">
    <location>
        <begin position="44"/>
        <end position="66"/>
    </location>
</feature>
<proteinExistence type="predicted"/>
<evidence type="ECO:0000256" key="1">
    <source>
        <dbReference type="SAM" id="MobiDB-lite"/>
    </source>
</evidence>
<accession>A0AAE0DMM2</accession>
<comment type="caution">
    <text evidence="2">The sequence shown here is derived from an EMBL/GenBank/DDBJ whole genome shotgun (WGS) entry which is preliminary data.</text>
</comment>
<gene>
    <name evidence="2" type="ORF">OEA41_005927</name>
</gene>
<keyword evidence="3" id="KW-1185">Reference proteome</keyword>
<dbReference type="Proteomes" id="UP001276659">
    <property type="component" value="Unassembled WGS sequence"/>
</dbReference>